<evidence type="ECO:0000256" key="3">
    <source>
        <dbReference type="ARBA" id="ARBA00013001"/>
    </source>
</evidence>
<comment type="pathway">
    <text evidence="2">Amino-acid biosynthesis; L-serine biosynthesis; L-serine from 3-phospho-D-glycerate: step 1/3.</text>
</comment>
<keyword evidence="7" id="KW-0520">NAD</keyword>
<evidence type="ECO:0000256" key="6">
    <source>
        <dbReference type="ARBA" id="ARBA00023002"/>
    </source>
</evidence>
<sequence length="392" mass="42181">MKDRKIFCLNNIASVGTDRFRKGYTLTDTINEAAGVLVRSADMKEMAFPAGLRAIARAGAGVNNIPLDRCADAGIVVFNTPGANANSVKELVICGLLLSARDVTGGIEWVRARRGAETIAKDAEKAKKAFAGHELQGKALGIIGLGAIGVLVANAAVSLGMKVYGFDPYMSIRSAWNLSPMVRHAESADEVYAVSDYITIHVPAMDATKGMISAEAIAKMKDGAVVLNFARDVLVDEKAMAEALASGKIARYVSDFPNPLSSSMEKAIVIPHLGASTEEAEDNCAVMAADQLQEYLDHGNIHNSVNYPEVNLGICETASRVAILHRNIPNMLSQITTFFGSHGLNIENLANKGRGNYAYTLLDISHAMPHDTVERLKEIEGVLRVRRLTERD</sequence>
<dbReference type="PANTHER" id="PTHR42938">
    <property type="entry name" value="FORMATE DEHYDROGENASE 1"/>
    <property type="match status" value="1"/>
</dbReference>
<dbReference type="GO" id="GO:0051287">
    <property type="term" value="F:NAD binding"/>
    <property type="evidence" value="ECO:0007669"/>
    <property type="project" value="InterPro"/>
</dbReference>
<evidence type="ECO:0000256" key="10">
    <source>
        <dbReference type="ARBA" id="ARBA00048731"/>
    </source>
</evidence>
<feature type="domain" description="ACT" evidence="12">
    <location>
        <begin position="320"/>
        <end position="390"/>
    </location>
</feature>
<evidence type="ECO:0000313" key="13">
    <source>
        <dbReference type="EMBL" id="AHF25171.1"/>
    </source>
</evidence>
<name>W0FJU1_9BACT</name>
<evidence type="ECO:0000256" key="8">
    <source>
        <dbReference type="ARBA" id="ARBA00030455"/>
    </source>
</evidence>
<evidence type="ECO:0000256" key="4">
    <source>
        <dbReference type="ARBA" id="ARBA00013143"/>
    </source>
</evidence>
<comment type="function">
    <text evidence="1">Catalyzes the reversible oxidation of 3-phospho-D-glycerate to 3-phosphonooxypyruvate, the first step of the phosphorylated L-serine biosynthesis pathway. Also catalyzes the reversible oxidation of 2-hydroxyglutarate to 2-oxoglutarate.</text>
</comment>
<dbReference type="InterPro" id="IPR006139">
    <property type="entry name" value="D-isomer_2_OHA_DH_cat_dom"/>
</dbReference>
<reference evidence="13" key="1">
    <citation type="journal article" date="2013" name="PLoS ONE">
        <title>Metagenomic insights into the carbohydrate-active enzymes carried by the microorganisms adhering to solid digesta in the rumen of cows.</title>
        <authorList>
            <person name="Wang L."/>
            <person name="Hatem A."/>
            <person name="Catalyurek U.V."/>
            <person name="Morrison M."/>
            <person name="Yu Z."/>
        </authorList>
    </citation>
    <scope>NUCLEOTIDE SEQUENCE</scope>
</reference>
<dbReference type="InterPro" id="IPR006140">
    <property type="entry name" value="D-isomer_DH_NAD-bd"/>
</dbReference>
<accession>W0FJU1</accession>
<dbReference type="Gene3D" id="3.40.50.720">
    <property type="entry name" value="NAD(P)-binding Rossmann-like Domain"/>
    <property type="match status" value="2"/>
</dbReference>
<dbReference type="CDD" id="cd04901">
    <property type="entry name" value="ACT_3PGDH"/>
    <property type="match status" value="1"/>
</dbReference>
<dbReference type="InterPro" id="IPR029752">
    <property type="entry name" value="D-isomer_DH_CS1"/>
</dbReference>
<dbReference type="Gene3D" id="3.30.70.260">
    <property type="match status" value="1"/>
</dbReference>
<dbReference type="AlphaFoldDB" id="W0FJU1"/>
<evidence type="ECO:0000259" key="12">
    <source>
        <dbReference type="PROSITE" id="PS51671"/>
    </source>
</evidence>
<dbReference type="PANTHER" id="PTHR42938:SF47">
    <property type="entry name" value="HYDROXYPYRUVATE REDUCTASE"/>
    <property type="match status" value="1"/>
</dbReference>
<dbReference type="PROSITE" id="PS51671">
    <property type="entry name" value="ACT"/>
    <property type="match status" value="1"/>
</dbReference>
<dbReference type="GO" id="GO:0004617">
    <property type="term" value="F:phosphoglycerate dehydrogenase activity"/>
    <property type="evidence" value="ECO:0007669"/>
    <property type="project" value="UniProtKB-EC"/>
</dbReference>
<evidence type="ECO:0000256" key="7">
    <source>
        <dbReference type="ARBA" id="ARBA00023027"/>
    </source>
</evidence>
<evidence type="ECO:0000256" key="9">
    <source>
        <dbReference type="ARBA" id="ARBA00048126"/>
    </source>
</evidence>
<dbReference type="PROSITE" id="PS00065">
    <property type="entry name" value="D_2_HYDROXYACID_DH_1"/>
    <property type="match status" value="1"/>
</dbReference>
<dbReference type="InterPro" id="IPR002912">
    <property type="entry name" value="ACT_dom"/>
</dbReference>
<dbReference type="CDD" id="cd12174">
    <property type="entry name" value="PGDH_like_3"/>
    <property type="match status" value="1"/>
</dbReference>
<dbReference type="SUPFAM" id="SSF55021">
    <property type="entry name" value="ACT-like"/>
    <property type="match status" value="1"/>
</dbReference>
<evidence type="ECO:0000256" key="2">
    <source>
        <dbReference type="ARBA" id="ARBA00005216"/>
    </source>
</evidence>
<comment type="similarity">
    <text evidence="11">Belongs to the D-isomer specific 2-hydroxyacid dehydrogenase family.</text>
</comment>
<dbReference type="InterPro" id="IPR045865">
    <property type="entry name" value="ACT-like_dom_sf"/>
</dbReference>
<evidence type="ECO:0000256" key="5">
    <source>
        <dbReference type="ARBA" id="ARBA00021582"/>
    </source>
</evidence>
<dbReference type="InterPro" id="IPR036291">
    <property type="entry name" value="NAD(P)-bd_dom_sf"/>
</dbReference>
<proteinExistence type="inferred from homology"/>
<dbReference type="Pfam" id="PF00389">
    <property type="entry name" value="2-Hacid_dh"/>
    <property type="match status" value="1"/>
</dbReference>
<evidence type="ECO:0000256" key="1">
    <source>
        <dbReference type="ARBA" id="ARBA00003800"/>
    </source>
</evidence>
<dbReference type="EMBL" id="KC246822">
    <property type="protein sequence ID" value="AHF25171.1"/>
    <property type="molecule type" value="Genomic_DNA"/>
</dbReference>
<comment type="catalytic activity">
    <reaction evidence="10">
        <text>(2R)-3-phosphoglycerate + NAD(+) = 3-phosphooxypyruvate + NADH + H(+)</text>
        <dbReference type="Rhea" id="RHEA:12641"/>
        <dbReference type="ChEBI" id="CHEBI:15378"/>
        <dbReference type="ChEBI" id="CHEBI:18110"/>
        <dbReference type="ChEBI" id="CHEBI:57540"/>
        <dbReference type="ChEBI" id="CHEBI:57945"/>
        <dbReference type="ChEBI" id="CHEBI:58272"/>
        <dbReference type="EC" id="1.1.1.95"/>
    </reaction>
</comment>
<protein>
    <recommendedName>
        <fullName evidence="5">D-3-phosphoglycerate dehydrogenase</fullName>
        <ecNumber evidence="3">1.1.1.399</ecNumber>
        <ecNumber evidence="4">1.1.1.95</ecNumber>
    </recommendedName>
    <alternativeName>
        <fullName evidence="8">2-oxoglutarate reductase</fullName>
    </alternativeName>
</protein>
<evidence type="ECO:0000256" key="11">
    <source>
        <dbReference type="RuleBase" id="RU003719"/>
    </source>
</evidence>
<organism evidence="13">
    <name type="scientific">uncultured bacterium Contig87</name>
    <dbReference type="NCBI Taxonomy" id="1393621"/>
    <lineage>
        <taxon>Bacteria</taxon>
        <taxon>environmental samples</taxon>
    </lineage>
</organism>
<dbReference type="EC" id="1.1.1.399" evidence="3"/>
<keyword evidence="6 11" id="KW-0560">Oxidoreductase</keyword>
<dbReference type="UniPathway" id="UPA00135">
    <property type="reaction ID" value="UER00196"/>
</dbReference>
<comment type="catalytic activity">
    <reaction evidence="9">
        <text>(R)-2-hydroxyglutarate + NAD(+) = 2-oxoglutarate + NADH + H(+)</text>
        <dbReference type="Rhea" id="RHEA:49612"/>
        <dbReference type="ChEBI" id="CHEBI:15378"/>
        <dbReference type="ChEBI" id="CHEBI:15801"/>
        <dbReference type="ChEBI" id="CHEBI:16810"/>
        <dbReference type="ChEBI" id="CHEBI:57540"/>
        <dbReference type="ChEBI" id="CHEBI:57945"/>
        <dbReference type="EC" id="1.1.1.399"/>
    </reaction>
</comment>
<dbReference type="Pfam" id="PF02826">
    <property type="entry name" value="2-Hacid_dh_C"/>
    <property type="match status" value="1"/>
</dbReference>
<dbReference type="SUPFAM" id="SSF52283">
    <property type="entry name" value="Formate/glycerate dehydrogenase catalytic domain-like"/>
    <property type="match status" value="1"/>
</dbReference>
<dbReference type="EC" id="1.1.1.95" evidence="4"/>
<dbReference type="SUPFAM" id="SSF51735">
    <property type="entry name" value="NAD(P)-binding Rossmann-fold domains"/>
    <property type="match status" value="1"/>
</dbReference>